<dbReference type="InterPro" id="IPR019191">
    <property type="entry name" value="Essential_protein_Yae1_N"/>
</dbReference>
<evidence type="ECO:0000313" key="7">
    <source>
        <dbReference type="Proteomes" id="UP000655225"/>
    </source>
</evidence>
<dbReference type="AlphaFoldDB" id="A0A834Z2R4"/>
<dbReference type="PANTHER" id="PTHR18829">
    <property type="entry name" value="PROTEIN YAE1 HOMOLOG"/>
    <property type="match status" value="1"/>
</dbReference>
<keyword evidence="4" id="KW-0539">Nucleus</keyword>
<dbReference type="EMBL" id="JABCRI010000012">
    <property type="protein sequence ID" value="KAF8396216.1"/>
    <property type="molecule type" value="Genomic_DNA"/>
</dbReference>
<keyword evidence="7" id="KW-1185">Reference proteome</keyword>
<dbReference type="GO" id="GO:0005634">
    <property type="term" value="C:nucleus"/>
    <property type="evidence" value="ECO:0007669"/>
    <property type="project" value="UniProtKB-SubCell"/>
</dbReference>
<evidence type="ECO:0000256" key="1">
    <source>
        <dbReference type="ARBA" id="ARBA00004123"/>
    </source>
</evidence>
<feature type="domain" description="Essential protein Yae1 N-terminal" evidence="5">
    <location>
        <begin position="88"/>
        <end position="125"/>
    </location>
</feature>
<gene>
    <name evidence="6" type="ORF">HHK36_017829</name>
</gene>
<keyword evidence="3" id="KW-0963">Cytoplasm</keyword>
<evidence type="ECO:0000256" key="4">
    <source>
        <dbReference type="ARBA" id="ARBA00023242"/>
    </source>
</evidence>
<dbReference type="OrthoDB" id="20086at2759"/>
<evidence type="ECO:0000256" key="2">
    <source>
        <dbReference type="ARBA" id="ARBA00004496"/>
    </source>
</evidence>
<evidence type="ECO:0000256" key="3">
    <source>
        <dbReference type="ARBA" id="ARBA00022490"/>
    </source>
</evidence>
<comment type="caution">
    <text evidence="6">The sequence shown here is derived from an EMBL/GenBank/DDBJ whole genome shotgun (WGS) entry which is preliminary data.</text>
</comment>
<dbReference type="Pfam" id="PF09811">
    <property type="entry name" value="Yae1_N"/>
    <property type="match status" value="1"/>
</dbReference>
<accession>A0A834Z2R4</accession>
<dbReference type="Proteomes" id="UP000655225">
    <property type="component" value="Unassembled WGS sequence"/>
</dbReference>
<dbReference type="GO" id="GO:0005737">
    <property type="term" value="C:cytoplasm"/>
    <property type="evidence" value="ECO:0007669"/>
    <property type="project" value="UniProtKB-SubCell"/>
</dbReference>
<dbReference type="OMA" id="ETKYKFR"/>
<dbReference type="InterPro" id="IPR038881">
    <property type="entry name" value="Yae1-like"/>
</dbReference>
<dbReference type="PANTHER" id="PTHR18829:SF0">
    <property type="entry name" value="PROTEIN YAE1 HOMOLOG"/>
    <property type="match status" value="1"/>
</dbReference>
<organism evidence="6 7">
    <name type="scientific">Tetracentron sinense</name>
    <name type="common">Spur-leaf</name>
    <dbReference type="NCBI Taxonomy" id="13715"/>
    <lineage>
        <taxon>Eukaryota</taxon>
        <taxon>Viridiplantae</taxon>
        <taxon>Streptophyta</taxon>
        <taxon>Embryophyta</taxon>
        <taxon>Tracheophyta</taxon>
        <taxon>Spermatophyta</taxon>
        <taxon>Magnoliopsida</taxon>
        <taxon>Trochodendrales</taxon>
        <taxon>Trochodendraceae</taxon>
        <taxon>Tetracentron</taxon>
    </lineage>
</organism>
<sequence length="234" mass="25959">MEHRAGFIDMEDSLAEKLYSSIETLQLSNIQIDRMPTSNSQQNDSYDSGGDDLWCEDDSLCDGPNEALEASDLNREWQRRHNQFHTIGYRDGLMSGKEASAQEGFNIGFKKSVLVGYNWGLVRGVTSALVCLPDDLKEKLVGTLEKREKFQNLYESVHSLSTTEALSLFGADVLASRSEECSEHSVGNSHAATMPDQISGLNHLGRYFGELESILHESPATAIKVHSALDQKMV</sequence>
<evidence type="ECO:0000259" key="5">
    <source>
        <dbReference type="Pfam" id="PF09811"/>
    </source>
</evidence>
<evidence type="ECO:0000313" key="6">
    <source>
        <dbReference type="EMBL" id="KAF8396216.1"/>
    </source>
</evidence>
<proteinExistence type="predicted"/>
<name>A0A834Z2R4_TETSI</name>
<comment type="subcellular location">
    <subcellularLocation>
        <location evidence="2">Cytoplasm</location>
    </subcellularLocation>
    <subcellularLocation>
        <location evidence="1">Nucleus</location>
    </subcellularLocation>
</comment>
<protein>
    <recommendedName>
        <fullName evidence="5">Essential protein Yae1 N-terminal domain-containing protein</fullName>
    </recommendedName>
</protein>
<reference evidence="6 7" key="1">
    <citation type="submission" date="2020-04" db="EMBL/GenBank/DDBJ databases">
        <title>Plant Genome Project.</title>
        <authorList>
            <person name="Zhang R.-G."/>
        </authorList>
    </citation>
    <scope>NUCLEOTIDE SEQUENCE [LARGE SCALE GENOMIC DNA]</scope>
    <source>
        <strain evidence="6">YNK0</strain>
        <tissue evidence="6">Leaf</tissue>
    </source>
</reference>